<dbReference type="PANTHER" id="PTHR22912">
    <property type="entry name" value="DISULFIDE OXIDOREDUCTASE"/>
    <property type="match status" value="1"/>
</dbReference>
<reference evidence="19 20" key="1">
    <citation type="submission" date="2019-12" db="EMBL/GenBank/DDBJ databases">
        <title>Genome sequenceing of Clostridium bovifaecis.</title>
        <authorList>
            <person name="Yao Y."/>
        </authorList>
    </citation>
    <scope>NUCLEOTIDE SEQUENCE [LARGE SCALE GENOMIC DNA]</scope>
    <source>
        <strain evidence="19 20">BXX</strain>
    </source>
</reference>
<evidence type="ECO:0000256" key="11">
    <source>
        <dbReference type="ARBA" id="ARBA00023284"/>
    </source>
</evidence>
<dbReference type="InterPro" id="IPR050151">
    <property type="entry name" value="Class-I_Pyr_Nuc-Dis_Oxidored"/>
</dbReference>
<evidence type="ECO:0000313" key="19">
    <source>
        <dbReference type="EMBL" id="QGU94610.1"/>
    </source>
</evidence>
<dbReference type="GO" id="GO:0005737">
    <property type="term" value="C:cytoplasm"/>
    <property type="evidence" value="ECO:0007669"/>
    <property type="project" value="UniProtKB-SubCell"/>
</dbReference>
<dbReference type="EMBL" id="CP046522">
    <property type="protein sequence ID" value="QGU94610.1"/>
    <property type="molecule type" value="Genomic_DNA"/>
</dbReference>
<evidence type="ECO:0000256" key="9">
    <source>
        <dbReference type="ARBA" id="ARBA00023027"/>
    </source>
</evidence>
<keyword evidence="6 16" id="KW-0285">Flavoprotein</keyword>
<name>A0A6I6ER37_9CLOT</name>
<organism evidence="19 20">
    <name type="scientific">Clostridium bovifaecis</name>
    <dbReference type="NCBI Taxonomy" id="2184719"/>
    <lineage>
        <taxon>Bacteria</taxon>
        <taxon>Bacillati</taxon>
        <taxon>Bacillota</taxon>
        <taxon>Clostridia</taxon>
        <taxon>Eubacteriales</taxon>
        <taxon>Clostridiaceae</taxon>
        <taxon>Clostridium</taxon>
    </lineage>
</organism>
<dbReference type="InterPro" id="IPR001100">
    <property type="entry name" value="Pyr_nuc-diS_OxRdtase"/>
</dbReference>
<dbReference type="GO" id="GO:0006103">
    <property type="term" value="P:2-oxoglutarate metabolic process"/>
    <property type="evidence" value="ECO:0007669"/>
    <property type="project" value="TreeGrafter"/>
</dbReference>
<evidence type="ECO:0000256" key="4">
    <source>
        <dbReference type="ARBA" id="ARBA00016961"/>
    </source>
</evidence>
<evidence type="ECO:0000256" key="13">
    <source>
        <dbReference type="PIRSR" id="PIRSR000350-2"/>
    </source>
</evidence>
<feature type="binding site" evidence="14">
    <location>
        <position position="200"/>
    </location>
    <ligand>
        <name>NAD(+)</name>
        <dbReference type="ChEBI" id="CHEBI:57540"/>
    </ligand>
</feature>
<dbReference type="Pfam" id="PF02852">
    <property type="entry name" value="Pyr_redox_dim"/>
    <property type="match status" value="1"/>
</dbReference>
<evidence type="ECO:0000313" key="20">
    <source>
        <dbReference type="Proteomes" id="UP000422764"/>
    </source>
</evidence>
<dbReference type="InterPro" id="IPR012999">
    <property type="entry name" value="Pyr_OxRdtase_I_AS"/>
</dbReference>
<evidence type="ECO:0000259" key="17">
    <source>
        <dbReference type="Pfam" id="PF02852"/>
    </source>
</evidence>
<keyword evidence="11 16" id="KW-0676">Redox-active center</keyword>
<evidence type="ECO:0000256" key="2">
    <source>
        <dbReference type="ARBA" id="ARBA00007532"/>
    </source>
</evidence>
<dbReference type="SUPFAM" id="SSF51905">
    <property type="entry name" value="FAD/NAD(P)-binding domain"/>
    <property type="match status" value="1"/>
</dbReference>
<dbReference type="InterPro" id="IPR036188">
    <property type="entry name" value="FAD/NAD-bd_sf"/>
</dbReference>
<evidence type="ECO:0000256" key="7">
    <source>
        <dbReference type="ARBA" id="ARBA00022827"/>
    </source>
</evidence>
<dbReference type="Pfam" id="PF07992">
    <property type="entry name" value="Pyr_redox_2"/>
    <property type="match status" value="1"/>
</dbReference>
<keyword evidence="10" id="KW-1015">Disulfide bond</keyword>
<feature type="binding site" evidence="14">
    <location>
        <position position="47"/>
    </location>
    <ligand>
        <name>FAD</name>
        <dbReference type="ChEBI" id="CHEBI:57692"/>
    </ligand>
</feature>
<dbReference type="EC" id="1.8.1.4" evidence="3 16"/>
<evidence type="ECO:0000256" key="5">
    <source>
        <dbReference type="ARBA" id="ARBA00022490"/>
    </source>
</evidence>
<feature type="binding site" evidence="14">
    <location>
        <begin position="140"/>
        <end position="142"/>
    </location>
    <ligand>
        <name>FAD</name>
        <dbReference type="ChEBI" id="CHEBI:57692"/>
    </ligand>
</feature>
<comment type="catalytic activity">
    <reaction evidence="12 16">
        <text>N(6)-[(R)-dihydrolipoyl]-L-lysyl-[protein] + NAD(+) = N(6)-[(R)-lipoyl]-L-lysyl-[protein] + NADH + H(+)</text>
        <dbReference type="Rhea" id="RHEA:15045"/>
        <dbReference type="Rhea" id="RHEA-COMP:10474"/>
        <dbReference type="Rhea" id="RHEA-COMP:10475"/>
        <dbReference type="ChEBI" id="CHEBI:15378"/>
        <dbReference type="ChEBI" id="CHEBI:57540"/>
        <dbReference type="ChEBI" id="CHEBI:57945"/>
        <dbReference type="ChEBI" id="CHEBI:83099"/>
        <dbReference type="ChEBI" id="CHEBI:83100"/>
        <dbReference type="EC" id="1.8.1.4"/>
    </reaction>
</comment>
<dbReference type="SUPFAM" id="SSF55424">
    <property type="entry name" value="FAD/NAD-linked reductases, dimerisation (C-terminal) domain"/>
    <property type="match status" value="1"/>
</dbReference>
<feature type="domain" description="FAD/NAD(P)-binding" evidence="18">
    <location>
        <begin position="1"/>
        <end position="320"/>
    </location>
</feature>
<keyword evidence="20" id="KW-1185">Reference proteome</keyword>
<proteinExistence type="inferred from homology"/>
<dbReference type="GO" id="GO:0004148">
    <property type="term" value="F:dihydrolipoyl dehydrogenase (NADH) activity"/>
    <property type="evidence" value="ECO:0007669"/>
    <property type="project" value="UniProtKB-EC"/>
</dbReference>
<evidence type="ECO:0000256" key="16">
    <source>
        <dbReference type="RuleBase" id="RU003692"/>
    </source>
</evidence>
<keyword evidence="9 14" id="KW-0520">NAD</keyword>
<evidence type="ECO:0000256" key="6">
    <source>
        <dbReference type="ARBA" id="ARBA00022630"/>
    </source>
</evidence>
<evidence type="ECO:0000256" key="3">
    <source>
        <dbReference type="ARBA" id="ARBA00012608"/>
    </source>
</evidence>
<dbReference type="PANTHER" id="PTHR22912:SF217">
    <property type="entry name" value="DIHYDROLIPOYL DEHYDROGENASE"/>
    <property type="match status" value="1"/>
</dbReference>
<dbReference type="InterPro" id="IPR023753">
    <property type="entry name" value="FAD/NAD-binding_dom"/>
</dbReference>
<feature type="binding site" evidence="14">
    <location>
        <position position="111"/>
    </location>
    <ligand>
        <name>FAD</name>
        <dbReference type="ChEBI" id="CHEBI:57692"/>
    </ligand>
</feature>
<dbReference type="PROSITE" id="PS00076">
    <property type="entry name" value="PYRIDINE_REDOX_1"/>
    <property type="match status" value="1"/>
</dbReference>
<comment type="miscellaneous">
    <text evidence="16">The active site is a redox-active disulfide bond.</text>
</comment>
<feature type="binding site" evidence="14">
    <location>
        <position position="264"/>
    </location>
    <ligand>
        <name>NAD(+)</name>
        <dbReference type="ChEBI" id="CHEBI:57540"/>
    </ligand>
</feature>
<comment type="subcellular location">
    <subcellularLocation>
        <location evidence="1">Cytoplasm</location>
    </subcellularLocation>
</comment>
<dbReference type="NCBIfam" id="TIGR01350">
    <property type="entry name" value="lipoamide_DH"/>
    <property type="match status" value="1"/>
</dbReference>
<keyword evidence="5" id="KW-0963">Cytoplasm</keyword>
<dbReference type="InterPro" id="IPR004099">
    <property type="entry name" value="Pyr_nucl-diS_OxRdtase_dimer"/>
</dbReference>
<evidence type="ECO:0000259" key="18">
    <source>
        <dbReference type="Pfam" id="PF07992"/>
    </source>
</evidence>
<feature type="binding site" evidence="14">
    <location>
        <begin position="177"/>
        <end position="184"/>
    </location>
    <ligand>
        <name>NAD(+)</name>
        <dbReference type="ChEBI" id="CHEBI:57540"/>
    </ligand>
</feature>
<comment type="similarity">
    <text evidence="2 16">Belongs to the class-I pyridine nucleotide-disulfide oxidoreductase family.</text>
</comment>
<sequence length="458" mass="49304">MKIAVIGGGPGGYEAAIYAAKCGAEVTLIEKEKVGGTCLNRGCIPTKALLASSDKLSTVLGVKKFGIQVNGEVSADFSCIMQRKSKVVQGLVNGVQFLLQSNKVSLINGFGKLKDKNTIEVEKADGNIEEVKADKIILATGSIPVVPEFLKYDGKRVITSDEALELENIPASMIIVGGGVIGCEIGQFLKKMGTEVTIVEMMPHILPSEDPDVAKQLEKQFRKDKIKVHAGDGILEVNVEENSVKVLLQSGKELEAEYLLVSVGRKPYTEGLSLEDMGVERDNRGRVSVNEHLQTKVENIYAIGDIIDTPFLAHVASKEGLIAVDNALGSNKKVSYKAVPRCVYTYPEIAAVGLTEEQLKTKNREYATGIFNFVGLGKAKAAEETEGFVKVIVDKEDKLLGAAIVGSHATDMMQVLTLAIELGLTAETVGDSIFPHPTMSEAIMEALHDVHKKSIHKA</sequence>
<feature type="domain" description="Pyridine nucleotide-disulphide oxidoreductase dimerisation" evidence="17">
    <location>
        <begin position="339"/>
        <end position="446"/>
    </location>
</feature>
<keyword evidence="14" id="KW-0547">Nucleotide-binding</keyword>
<protein>
    <recommendedName>
        <fullName evidence="4 16">Dihydrolipoyl dehydrogenase</fullName>
        <ecNumber evidence="3 16">1.8.1.4</ecNumber>
    </recommendedName>
</protein>
<dbReference type="PRINTS" id="PR00368">
    <property type="entry name" value="FADPNR"/>
</dbReference>
<dbReference type="Proteomes" id="UP000422764">
    <property type="component" value="Chromosome"/>
</dbReference>
<keyword evidence="8 16" id="KW-0560">Oxidoreductase</keyword>
<feature type="disulfide bond" description="Redox-active" evidence="15">
    <location>
        <begin position="38"/>
        <end position="43"/>
    </location>
</feature>
<feature type="binding site" evidence="14">
    <location>
        <position position="305"/>
    </location>
    <ligand>
        <name>NAD(+)</name>
        <dbReference type="ChEBI" id="CHEBI:57540"/>
    </ligand>
</feature>
<dbReference type="AlphaFoldDB" id="A0A6I6ER37"/>
<dbReference type="Gene3D" id="3.50.50.60">
    <property type="entry name" value="FAD/NAD(P)-binding domain"/>
    <property type="match status" value="2"/>
</dbReference>
<gene>
    <name evidence="19" type="primary">lpdA</name>
    <name evidence="19" type="ORF">GOM49_05390</name>
</gene>
<dbReference type="FunFam" id="3.30.390.30:FF:000001">
    <property type="entry name" value="Dihydrolipoyl dehydrogenase"/>
    <property type="match status" value="1"/>
</dbReference>
<keyword evidence="7 14" id="KW-0274">FAD</keyword>
<evidence type="ECO:0000256" key="1">
    <source>
        <dbReference type="ARBA" id="ARBA00004496"/>
    </source>
</evidence>
<dbReference type="PIRSF" id="PIRSF000350">
    <property type="entry name" value="Mercury_reductase_MerA"/>
    <property type="match status" value="1"/>
</dbReference>
<feature type="active site" description="Proton acceptor" evidence="13">
    <location>
        <position position="436"/>
    </location>
</feature>
<comment type="cofactor">
    <cofactor evidence="14 16">
        <name>FAD</name>
        <dbReference type="ChEBI" id="CHEBI:57692"/>
    </cofactor>
    <text evidence="14 16">Binds 1 FAD per subunit.</text>
</comment>
<evidence type="ECO:0000256" key="14">
    <source>
        <dbReference type="PIRSR" id="PIRSR000350-3"/>
    </source>
</evidence>
<evidence type="ECO:0000256" key="15">
    <source>
        <dbReference type="PIRSR" id="PIRSR000350-4"/>
    </source>
</evidence>
<accession>A0A6I6ER37</accession>
<dbReference type="InterPro" id="IPR006258">
    <property type="entry name" value="Lipoamide_DH"/>
</dbReference>
<dbReference type="Gene3D" id="3.30.390.30">
    <property type="match status" value="1"/>
</dbReference>
<evidence type="ECO:0000256" key="12">
    <source>
        <dbReference type="ARBA" id="ARBA00049187"/>
    </source>
</evidence>
<dbReference type="InterPro" id="IPR016156">
    <property type="entry name" value="FAD/NAD-linked_Rdtase_dimer_sf"/>
</dbReference>
<dbReference type="GO" id="GO:0050660">
    <property type="term" value="F:flavin adenine dinucleotide binding"/>
    <property type="evidence" value="ECO:0007669"/>
    <property type="project" value="InterPro"/>
</dbReference>
<dbReference type="PRINTS" id="PR00411">
    <property type="entry name" value="PNDRDTASEI"/>
</dbReference>
<evidence type="ECO:0000256" key="10">
    <source>
        <dbReference type="ARBA" id="ARBA00023157"/>
    </source>
</evidence>
<evidence type="ECO:0000256" key="8">
    <source>
        <dbReference type="ARBA" id="ARBA00023002"/>
    </source>
</evidence>